<dbReference type="NCBIfam" id="TIGR03889">
    <property type="entry name" value="nitrile_acc"/>
    <property type="match status" value="1"/>
</dbReference>
<reference evidence="2 3" key="1">
    <citation type="submission" date="2017-12" db="EMBL/GenBank/DDBJ databases">
        <authorList>
            <person name="Hurst M.R.H."/>
        </authorList>
    </citation>
    <scope>NUCLEOTIDE SEQUENCE [LARGE SCALE GENOMIC DNA]</scope>
    <source>
        <strain evidence="2 3">BM15</strain>
    </source>
</reference>
<gene>
    <name evidence="2" type="ORF">CUV01_02875</name>
</gene>
<evidence type="ECO:0000259" key="1">
    <source>
        <dbReference type="Pfam" id="PF21006"/>
    </source>
</evidence>
<accession>A0A2K9ETR0</accession>
<dbReference type="KEGG" id="paro:CUV01_02875"/>
<dbReference type="EMBL" id="CP025408">
    <property type="protein sequence ID" value="AUH35165.1"/>
    <property type="molecule type" value="Genomic_DNA"/>
</dbReference>
<dbReference type="InterPro" id="IPR008990">
    <property type="entry name" value="Elect_transpt_acc-like_dom_sf"/>
</dbReference>
<dbReference type="Proteomes" id="UP000233742">
    <property type="component" value="Chromosome"/>
</dbReference>
<sequence>MLNTPEQPFDEPWQAQLFALTVALNEAGWLDWSDWSTAFGQARAAKGDYFEDWLATLQTILAERDVAGGEQIAALAASWQRAARATPHGQPIELSNDPEALDDG</sequence>
<dbReference type="InterPro" id="IPR023808">
    <property type="entry name" value="Nitrile_Hydratase_acc_put"/>
</dbReference>
<dbReference type="Pfam" id="PF21006">
    <property type="entry name" value="NHase_beta_N"/>
    <property type="match status" value="1"/>
</dbReference>
<evidence type="ECO:0000313" key="2">
    <source>
        <dbReference type="EMBL" id="AUH35165.1"/>
    </source>
</evidence>
<organism evidence="2 3">
    <name type="scientific">Paracoccus tegillarcae</name>
    <dbReference type="NCBI Taxonomy" id="1529068"/>
    <lineage>
        <taxon>Bacteria</taxon>
        <taxon>Pseudomonadati</taxon>
        <taxon>Pseudomonadota</taxon>
        <taxon>Alphaproteobacteria</taxon>
        <taxon>Rhodobacterales</taxon>
        <taxon>Paracoccaceae</taxon>
        <taxon>Paracoccus</taxon>
    </lineage>
</organism>
<protein>
    <submittedName>
        <fullName evidence="2">Nitrile hydratase accessory protein</fullName>
    </submittedName>
</protein>
<proteinExistence type="predicted"/>
<dbReference type="SUPFAM" id="SSF50090">
    <property type="entry name" value="Electron transport accessory proteins"/>
    <property type="match status" value="1"/>
</dbReference>
<dbReference type="InterPro" id="IPR049054">
    <property type="entry name" value="CN_hydtase_beta-like_N"/>
</dbReference>
<dbReference type="Gene3D" id="1.10.472.20">
    <property type="entry name" value="Nitrile hydratase, beta subunit"/>
    <property type="match status" value="1"/>
</dbReference>
<name>A0A2K9ETR0_9RHOB</name>
<dbReference type="AlphaFoldDB" id="A0A2K9ETR0"/>
<feature type="domain" description="Nitrile hydratase beta subunit-like N-terminal" evidence="1">
    <location>
        <begin position="6"/>
        <end position="82"/>
    </location>
</feature>
<dbReference type="OrthoDB" id="9811616at2"/>
<dbReference type="InterPro" id="IPR042262">
    <property type="entry name" value="CN_hydtase_beta_C"/>
</dbReference>
<keyword evidence="3" id="KW-1185">Reference proteome</keyword>
<evidence type="ECO:0000313" key="3">
    <source>
        <dbReference type="Proteomes" id="UP000233742"/>
    </source>
</evidence>